<gene>
    <name evidence="2" type="ORF">LRAMOSA10335</name>
</gene>
<organism evidence="2">
    <name type="scientific">Lichtheimia ramosa</name>
    <dbReference type="NCBI Taxonomy" id="688394"/>
    <lineage>
        <taxon>Eukaryota</taxon>
        <taxon>Fungi</taxon>
        <taxon>Fungi incertae sedis</taxon>
        <taxon>Mucoromycota</taxon>
        <taxon>Mucoromycotina</taxon>
        <taxon>Mucoromycetes</taxon>
        <taxon>Mucorales</taxon>
        <taxon>Lichtheimiaceae</taxon>
        <taxon>Lichtheimia</taxon>
    </lineage>
</organism>
<accession>A0A077WNR1</accession>
<reference evidence="2" key="1">
    <citation type="journal article" date="2014" name="Genome Announc.">
        <title>De novo whole-genome sequence and genome annotation of Lichtheimia ramosa.</title>
        <authorList>
            <person name="Linde J."/>
            <person name="Schwartze V."/>
            <person name="Binder U."/>
            <person name="Lass-Florl C."/>
            <person name="Voigt K."/>
            <person name="Horn F."/>
        </authorList>
    </citation>
    <scope>NUCLEOTIDE SEQUENCE</scope>
    <source>
        <strain evidence="2">JMRC FSU:6197</strain>
    </source>
</reference>
<proteinExistence type="predicted"/>
<feature type="compositionally biased region" description="Polar residues" evidence="1">
    <location>
        <begin position="262"/>
        <end position="271"/>
    </location>
</feature>
<dbReference type="OrthoDB" id="2274679at2759"/>
<feature type="region of interest" description="Disordered" evidence="1">
    <location>
        <begin position="132"/>
        <end position="207"/>
    </location>
</feature>
<evidence type="ECO:0000256" key="1">
    <source>
        <dbReference type="SAM" id="MobiDB-lite"/>
    </source>
</evidence>
<feature type="compositionally biased region" description="Polar residues" evidence="1">
    <location>
        <begin position="132"/>
        <end position="151"/>
    </location>
</feature>
<feature type="compositionally biased region" description="Basic and acidic residues" evidence="1">
    <location>
        <begin position="178"/>
        <end position="190"/>
    </location>
</feature>
<name>A0A077WNR1_9FUNG</name>
<feature type="compositionally biased region" description="Low complexity" evidence="1">
    <location>
        <begin position="152"/>
        <end position="174"/>
    </location>
</feature>
<sequence length="290" mass="31580">MAPQGPAYEIRFCKDNVVQVFDLSAKHDHEKGLPFEYDEDDVLHGRLRYSKLAGNRPLSSATFDDNPHKVISTRRVRVPQDILLQMDGNRRSLITNGQACATTRSVSINSSIDDDDDQGRPLSLMASTICSTSDSNEHIGTTTIPSSHLPVSSSTPAMSTNSNNSSSSDDSSSMIKTALHENHSPNKDEAPPSPPVSLHQQEQHQSLVEQARAPLNNEHSHVSPLSAAHTTHNNMSTNSMFASRHSPSPSTIRMDHPPISTAKEQQQSQSIPLDIDDERPAGSACCCIIS</sequence>
<dbReference type="AlphaFoldDB" id="A0A077WNR1"/>
<evidence type="ECO:0000313" key="2">
    <source>
        <dbReference type="EMBL" id="CDS08975.1"/>
    </source>
</evidence>
<feature type="region of interest" description="Disordered" evidence="1">
    <location>
        <begin position="256"/>
        <end position="277"/>
    </location>
</feature>
<feature type="compositionally biased region" description="Polar residues" evidence="1">
    <location>
        <begin position="198"/>
        <end position="207"/>
    </location>
</feature>
<dbReference type="EMBL" id="LK023328">
    <property type="protein sequence ID" value="CDS08975.1"/>
    <property type="molecule type" value="Genomic_DNA"/>
</dbReference>
<protein>
    <submittedName>
        <fullName evidence="2">Uncharacterized protein</fullName>
    </submittedName>
</protein>